<keyword evidence="13" id="KW-1185">Reference proteome</keyword>
<comment type="caution">
    <text evidence="12">The sequence shown here is derived from an EMBL/GenBank/DDBJ whole genome shotgun (WGS) entry which is preliminary data.</text>
</comment>
<proteinExistence type="inferred from homology"/>
<dbReference type="EMBL" id="MU157836">
    <property type="protein sequence ID" value="KAF9531067.1"/>
    <property type="molecule type" value="Genomic_DNA"/>
</dbReference>
<organism evidence="12 13">
    <name type="scientific">Crepidotus variabilis</name>
    <dbReference type="NCBI Taxonomy" id="179855"/>
    <lineage>
        <taxon>Eukaryota</taxon>
        <taxon>Fungi</taxon>
        <taxon>Dikarya</taxon>
        <taxon>Basidiomycota</taxon>
        <taxon>Agaricomycotina</taxon>
        <taxon>Agaricomycetes</taxon>
        <taxon>Agaricomycetidae</taxon>
        <taxon>Agaricales</taxon>
        <taxon>Agaricineae</taxon>
        <taxon>Crepidotaceae</taxon>
        <taxon>Crepidotus</taxon>
    </lineage>
</organism>
<evidence type="ECO:0000256" key="11">
    <source>
        <dbReference type="RuleBase" id="RU363010"/>
    </source>
</evidence>
<evidence type="ECO:0000256" key="7">
    <source>
        <dbReference type="ARBA" id="ARBA00023128"/>
    </source>
</evidence>
<comment type="subcellular location">
    <subcellularLocation>
        <location evidence="2">Membrane</location>
    </subcellularLocation>
    <subcellularLocation>
        <location evidence="11">Mitochondrion inner membrane</location>
        <topology evidence="11">Single-pass membrane protein</topology>
    </subcellularLocation>
</comment>
<dbReference type="Pfam" id="PF17050">
    <property type="entry name" value="AIM5"/>
    <property type="match status" value="1"/>
</dbReference>
<protein>
    <recommendedName>
        <fullName evidence="4 11">MICOS complex subunit MIC12</fullName>
    </recommendedName>
    <alternativeName>
        <fullName evidence="10 11">Altered inheritance of mitochondria protein 5, mitochondrial</fullName>
    </alternativeName>
    <alternativeName>
        <fullName evidence="9 11">Found in mitochondrial proteome protein 51</fullName>
    </alternativeName>
</protein>
<reference evidence="12" key="1">
    <citation type="submission" date="2020-11" db="EMBL/GenBank/DDBJ databases">
        <authorList>
            <consortium name="DOE Joint Genome Institute"/>
            <person name="Ahrendt S."/>
            <person name="Riley R."/>
            <person name="Andreopoulos W."/>
            <person name="Labutti K."/>
            <person name="Pangilinan J."/>
            <person name="Ruiz-Duenas F.J."/>
            <person name="Barrasa J.M."/>
            <person name="Sanchez-Garcia M."/>
            <person name="Camarero S."/>
            <person name="Miyauchi S."/>
            <person name="Serrano A."/>
            <person name="Linde D."/>
            <person name="Babiker R."/>
            <person name="Drula E."/>
            <person name="Ayuso-Fernandez I."/>
            <person name="Pacheco R."/>
            <person name="Padilla G."/>
            <person name="Ferreira P."/>
            <person name="Barriuso J."/>
            <person name="Kellner H."/>
            <person name="Castanera R."/>
            <person name="Alfaro M."/>
            <person name="Ramirez L."/>
            <person name="Pisabarro A.G."/>
            <person name="Kuo A."/>
            <person name="Tritt A."/>
            <person name="Lipzen A."/>
            <person name="He G."/>
            <person name="Yan M."/>
            <person name="Ng V."/>
            <person name="Cullen D."/>
            <person name="Martin F."/>
            <person name="Rosso M.-N."/>
            <person name="Henrissat B."/>
            <person name="Hibbett D."/>
            <person name="Martinez A.T."/>
            <person name="Grigoriev I.V."/>
        </authorList>
    </citation>
    <scope>NUCLEOTIDE SEQUENCE</scope>
    <source>
        <strain evidence="12">CBS 506.95</strain>
    </source>
</reference>
<keyword evidence="11" id="KW-0999">Mitochondrion inner membrane</keyword>
<evidence type="ECO:0000256" key="3">
    <source>
        <dbReference type="ARBA" id="ARBA00009188"/>
    </source>
</evidence>
<keyword evidence="5" id="KW-0812">Transmembrane</keyword>
<evidence type="ECO:0000256" key="6">
    <source>
        <dbReference type="ARBA" id="ARBA00022989"/>
    </source>
</evidence>
<evidence type="ECO:0000256" key="1">
    <source>
        <dbReference type="ARBA" id="ARBA00002689"/>
    </source>
</evidence>
<dbReference type="OrthoDB" id="3351225at2759"/>
<evidence type="ECO:0000313" key="12">
    <source>
        <dbReference type="EMBL" id="KAF9531067.1"/>
    </source>
</evidence>
<name>A0A9P6EL45_9AGAR</name>
<evidence type="ECO:0000313" key="13">
    <source>
        <dbReference type="Proteomes" id="UP000807306"/>
    </source>
</evidence>
<dbReference type="GO" id="GO:0061617">
    <property type="term" value="C:MICOS complex"/>
    <property type="evidence" value="ECO:0007669"/>
    <property type="project" value="UniProtKB-UniRule"/>
</dbReference>
<dbReference type="GO" id="GO:0042407">
    <property type="term" value="P:cristae formation"/>
    <property type="evidence" value="ECO:0007669"/>
    <property type="project" value="InterPro"/>
</dbReference>
<dbReference type="Proteomes" id="UP000807306">
    <property type="component" value="Unassembled WGS sequence"/>
</dbReference>
<keyword evidence="8" id="KW-0472">Membrane</keyword>
<accession>A0A9P6EL45</accession>
<evidence type="ECO:0000256" key="4">
    <source>
        <dbReference type="ARBA" id="ARBA00018170"/>
    </source>
</evidence>
<comment type="function">
    <text evidence="1 11">Component of the MICOS complex, a large protein complex of the mitochondrial inner membrane that plays crucial roles in the maintenance of crista junctions, inner membrane architecture, and formation of contact sites to the outer membrane.</text>
</comment>
<evidence type="ECO:0000256" key="8">
    <source>
        <dbReference type="ARBA" id="ARBA00023136"/>
    </source>
</evidence>
<evidence type="ECO:0000256" key="5">
    <source>
        <dbReference type="ARBA" id="ARBA00022692"/>
    </source>
</evidence>
<dbReference type="AlphaFoldDB" id="A0A9P6EL45"/>
<keyword evidence="6" id="KW-1133">Transmembrane helix</keyword>
<dbReference type="GO" id="GO:0044284">
    <property type="term" value="C:mitochondrial crista junction"/>
    <property type="evidence" value="ECO:0007669"/>
    <property type="project" value="InterPro"/>
</dbReference>
<keyword evidence="7 11" id="KW-0496">Mitochondrion</keyword>
<evidence type="ECO:0000256" key="10">
    <source>
        <dbReference type="ARBA" id="ARBA00032985"/>
    </source>
</evidence>
<evidence type="ECO:0000256" key="2">
    <source>
        <dbReference type="ARBA" id="ARBA00004370"/>
    </source>
</evidence>
<dbReference type="InterPro" id="IPR031463">
    <property type="entry name" value="Mic12"/>
</dbReference>
<evidence type="ECO:0000256" key="9">
    <source>
        <dbReference type="ARBA" id="ARBA00032159"/>
    </source>
</evidence>
<comment type="similarity">
    <text evidence="3 11">Belongs to the MICOS complex subunit Mic12 family.</text>
</comment>
<sequence length="115" mass="12762">MSFVGPLSGALVAGGVYYGFSNLIHTRTEQHRKDLHLLSVRLVETPNLVQAPPSAATRVQPHPLSTEVKAQWNREVENLFRGFQNLDKSVVDWGRSLLYGTSSQEMVEPKQTTGS</sequence>
<gene>
    <name evidence="12" type="ORF">CPB83DRAFT_761943</name>
</gene>
<comment type="subunit">
    <text evidence="11">Component of the mitochondrial contact site and cristae organizing system (MICOS) complex.</text>
</comment>